<name>A0A6A1UWY4_9ROSI</name>
<comment type="caution">
    <text evidence="3">The sequence shown here is derived from an EMBL/GenBank/DDBJ whole genome shotgun (WGS) entry which is preliminary data.</text>
</comment>
<comment type="similarity">
    <text evidence="1">Belongs to the RUS1 family.</text>
</comment>
<dbReference type="Pfam" id="PF04884">
    <property type="entry name" value="UVB_sens_prot"/>
    <property type="match status" value="1"/>
</dbReference>
<dbReference type="EMBL" id="RXIC02000026">
    <property type="protein sequence ID" value="KAB1204823.1"/>
    <property type="molecule type" value="Genomic_DNA"/>
</dbReference>
<accession>A0A6A1UWY4</accession>
<dbReference type="PANTHER" id="PTHR12770:SF29">
    <property type="entry name" value="PROTEIN ROOT UVB SENSITIVE 4"/>
    <property type="match status" value="1"/>
</dbReference>
<dbReference type="InterPro" id="IPR054549">
    <property type="entry name" value="UVB_sens_RUS_dom"/>
</dbReference>
<dbReference type="PANTHER" id="PTHR12770">
    <property type="entry name" value="RUS1 FAMILY PROTEIN C16ORF58"/>
    <property type="match status" value="1"/>
</dbReference>
<dbReference type="InterPro" id="IPR006968">
    <property type="entry name" value="RUS_fam"/>
</dbReference>
<dbReference type="Proteomes" id="UP000516437">
    <property type="component" value="Chromosome 8"/>
</dbReference>
<organism evidence="3 4">
    <name type="scientific">Morella rubra</name>
    <name type="common">Chinese bayberry</name>
    <dbReference type="NCBI Taxonomy" id="262757"/>
    <lineage>
        <taxon>Eukaryota</taxon>
        <taxon>Viridiplantae</taxon>
        <taxon>Streptophyta</taxon>
        <taxon>Embryophyta</taxon>
        <taxon>Tracheophyta</taxon>
        <taxon>Spermatophyta</taxon>
        <taxon>Magnoliopsida</taxon>
        <taxon>eudicotyledons</taxon>
        <taxon>Gunneridae</taxon>
        <taxon>Pentapetalae</taxon>
        <taxon>rosids</taxon>
        <taxon>fabids</taxon>
        <taxon>Fagales</taxon>
        <taxon>Myricaceae</taxon>
        <taxon>Morella</taxon>
    </lineage>
</organism>
<dbReference type="AlphaFoldDB" id="A0A6A1UWY4"/>
<feature type="domain" description="Protein root UVB sensitive/RUS" evidence="2">
    <location>
        <begin position="124"/>
        <end position="353"/>
    </location>
</feature>
<evidence type="ECO:0000313" key="4">
    <source>
        <dbReference type="Proteomes" id="UP000516437"/>
    </source>
</evidence>
<reference evidence="3 4" key="1">
    <citation type="journal article" date="2019" name="Plant Biotechnol. J.">
        <title>The red bayberry genome and genetic basis of sex determination.</title>
        <authorList>
            <person name="Jia H.M."/>
            <person name="Jia H.J."/>
            <person name="Cai Q.L."/>
            <person name="Wang Y."/>
            <person name="Zhao H.B."/>
            <person name="Yang W.F."/>
            <person name="Wang G.Y."/>
            <person name="Li Y.H."/>
            <person name="Zhan D.L."/>
            <person name="Shen Y.T."/>
            <person name="Niu Q.F."/>
            <person name="Chang L."/>
            <person name="Qiu J."/>
            <person name="Zhao L."/>
            <person name="Xie H.B."/>
            <person name="Fu W.Y."/>
            <person name="Jin J."/>
            <person name="Li X.W."/>
            <person name="Jiao Y."/>
            <person name="Zhou C.C."/>
            <person name="Tu T."/>
            <person name="Chai C.Y."/>
            <person name="Gao J.L."/>
            <person name="Fan L.J."/>
            <person name="van de Weg E."/>
            <person name="Wang J.Y."/>
            <person name="Gao Z.S."/>
        </authorList>
    </citation>
    <scope>NUCLEOTIDE SEQUENCE [LARGE SCALE GENOMIC DNA]</scope>
    <source>
        <tissue evidence="3">Leaves</tissue>
    </source>
</reference>
<evidence type="ECO:0000259" key="2">
    <source>
        <dbReference type="Pfam" id="PF04884"/>
    </source>
</evidence>
<protein>
    <submittedName>
        <fullName evidence="3">UPF0420 protein</fullName>
    </submittedName>
</protein>
<sequence length="527" mass="59380">MQSTFYTAPNSHHYPLPWKSPEHHFTTRQSTPNKLKHRFKSLTLPSSLRTSLDYEPEEGIGKGPGPGLASPGRLPVVISRAGRVSRYFWDGNYLQLVRVDGGASSFSFDFDYGFRKLFRIIGTAVRNFFIPKQVSGNYMEYVKWKFLHRVFSSALQVLATQAMFRAIGIGYSRSLPSAAALNWVLKDGLGRLSRCIYTASLASAFDTNLKRVRFSTSAMFSLSIGVELLTPVFPQYFLLLASVANIAKQISLASYLATNSAVHRSFAISDNLGEVSAKAQIQTVCFDNLGLLLAALLNMLLKNSQRLQAGLPFVIYPIFAAVDLFGIYQGLKHVHLQTLTKDRLEIILSTWIELGYVPSPAEVSKEEGVDFLWSKGQELWPIRIGCLSPSDQVPKLSMMAMKHTSGEDYHFICTEIFRQGVQRTKQQGILLCLREGATTPDIIKGLLQACYIRKSLLVRRSWWENILRSSDPLNSVFDEWFQVMEDTKRCVERDLPLLNEQMLGLGWAAKNILLSAQEQTRYSFVDD</sequence>
<dbReference type="OrthoDB" id="364779at2759"/>
<gene>
    <name evidence="3" type="ORF">CJ030_MR8G002605</name>
</gene>
<evidence type="ECO:0000256" key="1">
    <source>
        <dbReference type="ARBA" id="ARBA00007558"/>
    </source>
</evidence>
<evidence type="ECO:0000313" key="3">
    <source>
        <dbReference type="EMBL" id="KAB1204823.1"/>
    </source>
</evidence>
<proteinExistence type="inferred from homology"/>
<keyword evidence="4" id="KW-1185">Reference proteome</keyword>